<evidence type="ECO:0000313" key="17">
    <source>
        <dbReference type="Proteomes" id="UP000588068"/>
    </source>
</evidence>
<evidence type="ECO:0000256" key="3">
    <source>
        <dbReference type="ARBA" id="ARBA00004141"/>
    </source>
</evidence>
<accession>A0A841HHJ5</accession>
<name>A0A841HHJ5_9GAMM</name>
<evidence type="ECO:0000256" key="5">
    <source>
        <dbReference type="ARBA" id="ARBA00019425"/>
    </source>
</evidence>
<keyword evidence="7" id="KW-0816">Tricarboxylic acid cycle</keyword>
<dbReference type="RefSeq" id="WP_184329567.1">
    <property type="nucleotide sequence ID" value="NZ_JACHHZ010000001.1"/>
</dbReference>
<keyword evidence="13" id="KW-0408">Iron</keyword>
<dbReference type="AlphaFoldDB" id="A0A841HHJ5"/>
<evidence type="ECO:0000256" key="14">
    <source>
        <dbReference type="ARBA" id="ARBA00023136"/>
    </source>
</evidence>
<proteinExistence type="predicted"/>
<evidence type="ECO:0000256" key="10">
    <source>
        <dbReference type="ARBA" id="ARBA00022723"/>
    </source>
</evidence>
<evidence type="ECO:0000256" key="15">
    <source>
        <dbReference type="SAM" id="Phobius"/>
    </source>
</evidence>
<keyword evidence="11" id="KW-0249">Electron transport</keyword>
<sequence>MSLRSPIGRVLGLGSAKEGVSHWWSQRVTAVALVLLTLWFASALLRLGDFSHAAVIAWIAMPFNAVLLSLLIGTALYHSQLGVQVVVEDYVVGHGLKVVTLLLLNFLHIALAALGIFSVLRIAFGAAP</sequence>
<reference evidence="16 17" key="1">
    <citation type="submission" date="2020-08" db="EMBL/GenBank/DDBJ databases">
        <title>Genomic Encyclopedia of Type Strains, Phase IV (KMG-IV): sequencing the most valuable type-strain genomes for metagenomic binning, comparative biology and taxonomic classification.</title>
        <authorList>
            <person name="Goeker M."/>
        </authorList>
    </citation>
    <scope>NUCLEOTIDE SEQUENCE [LARGE SCALE GENOMIC DNA]</scope>
    <source>
        <strain evidence="16 17">DSM 26723</strain>
    </source>
</reference>
<dbReference type="UniPathway" id="UPA00223"/>
<evidence type="ECO:0000256" key="8">
    <source>
        <dbReference type="ARBA" id="ARBA00022617"/>
    </source>
</evidence>
<feature type="transmembrane region" description="Helical" evidence="15">
    <location>
        <begin position="98"/>
        <end position="124"/>
    </location>
</feature>
<evidence type="ECO:0000256" key="9">
    <source>
        <dbReference type="ARBA" id="ARBA00022692"/>
    </source>
</evidence>
<keyword evidence="10" id="KW-0479">Metal-binding</keyword>
<dbReference type="SUPFAM" id="SSF81343">
    <property type="entry name" value="Fumarate reductase respiratory complex transmembrane subunits"/>
    <property type="match status" value="1"/>
</dbReference>
<keyword evidence="14 15" id="KW-0472">Membrane</keyword>
<dbReference type="CDD" id="cd03495">
    <property type="entry name" value="SQR_TypeC_SdhD_like"/>
    <property type="match status" value="1"/>
</dbReference>
<comment type="pathway">
    <text evidence="4">Carbohydrate metabolism; tricarboxylic acid cycle.</text>
</comment>
<keyword evidence="12 15" id="KW-1133">Transmembrane helix</keyword>
<dbReference type="GO" id="GO:0046872">
    <property type="term" value="F:metal ion binding"/>
    <property type="evidence" value="ECO:0007669"/>
    <property type="project" value="UniProtKB-KW"/>
</dbReference>
<dbReference type="GO" id="GO:0006099">
    <property type="term" value="P:tricarboxylic acid cycle"/>
    <property type="evidence" value="ECO:0007669"/>
    <property type="project" value="UniProtKB-UniPathway"/>
</dbReference>
<dbReference type="Gene3D" id="1.20.1300.10">
    <property type="entry name" value="Fumarate reductase/succinate dehydrogenase, transmembrane subunit"/>
    <property type="match status" value="1"/>
</dbReference>
<keyword evidence="9 15" id="KW-0812">Transmembrane</keyword>
<dbReference type="InterPro" id="IPR014312">
    <property type="entry name" value="Succ_DH_anchor"/>
</dbReference>
<dbReference type="NCBIfam" id="TIGR02968">
    <property type="entry name" value="succ_dehyd_anc"/>
    <property type="match status" value="1"/>
</dbReference>
<protein>
    <recommendedName>
        <fullName evidence="5">Succinate dehydrogenase hydrophobic membrane anchor subunit</fullName>
    </recommendedName>
</protein>
<dbReference type="GO" id="GO:0020037">
    <property type="term" value="F:heme binding"/>
    <property type="evidence" value="ECO:0007669"/>
    <property type="project" value="InterPro"/>
</dbReference>
<evidence type="ECO:0000256" key="6">
    <source>
        <dbReference type="ARBA" id="ARBA00022448"/>
    </source>
</evidence>
<evidence type="ECO:0000256" key="1">
    <source>
        <dbReference type="ARBA" id="ARBA00001971"/>
    </source>
</evidence>
<comment type="subcellular location">
    <subcellularLocation>
        <location evidence="3">Membrane</location>
        <topology evidence="3">Multi-pass membrane protein</topology>
    </subcellularLocation>
</comment>
<dbReference type="Pfam" id="PF01127">
    <property type="entry name" value="Sdh_cyt"/>
    <property type="match status" value="1"/>
</dbReference>
<dbReference type="Proteomes" id="UP000588068">
    <property type="component" value="Unassembled WGS sequence"/>
</dbReference>
<dbReference type="EMBL" id="JACHHZ010000001">
    <property type="protein sequence ID" value="MBB6091790.1"/>
    <property type="molecule type" value="Genomic_DNA"/>
</dbReference>
<comment type="cofactor">
    <cofactor evidence="1">
        <name>heme</name>
        <dbReference type="ChEBI" id="CHEBI:30413"/>
    </cofactor>
</comment>
<gene>
    <name evidence="16" type="ORF">HNQ60_000636</name>
</gene>
<evidence type="ECO:0000256" key="7">
    <source>
        <dbReference type="ARBA" id="ARBA00022532"/>
    </source>
</evidence>
<evidence type="ECO:0000256" key="4">
    <source>
        <dbReference type="ARBA" id="ARBA00005163"/>
    </source>
</evidence>
<comment type="function">
    <text evidence="2">Membrane-anchoring subunit of succinate dehydrogenase (SDH).</text>
</comment>
<feature type="transmembrane region" description="Helical" evidence="15">
    <location>
        <begin position="28"/>
        <end position="48"/>
    </location>
</feature>
<comment type="caution">
    <text evidence="16">The sequence shown here is derived from an EMBL/GenBank/DDBJ whole genome shotgun (WGS) entry which is preliminary data.</text>
</comment>
<evidence type="ECO:0000256" key="2">
    <source>
        <dbReference type="ARBA" id="ARBA00004050"/>
    </source>
</evidence>
<keyword evidence="8" id="KW-0349">Heme</keyword>
<dbReference type="InterPro" id="IPR034804">
    <property type="entry name" value="SQR/QFR_C/D"/>
</dbReference>
<dbReference type="InterPro" id="IPR000701">
    <property type="entry name" value="SuccDH_FuR_B_TM-su"/>
</dbReference>
<evidence type="ECO:0000256" key="11">
    <source>
        <dbReference type="ARBA" id="ARBA00022982"/>
    </source>
</evidence>
<evidence type="ECO:0000256" key="13">
    <source>
        <dbReference type="ARBA" id="ARBA00023004"/>
    </source>
</evidence>
<keyword evidence="6" id="KW-0813">Transport</keyword>
<organism evidence="16 17">
    <name type="scientific">Povalibacter uvarum</name>
    <dbReference type="NCBI Taxonomy" id="732238"/>
    <lineage>
        <taxon>Bacteria</taxon>
        <taxon>Pseudomonadati</taxon>
        <taxon>Pseudomonadota</taxon>
        <taxon>Gammaproteobacteria</taxon>
        <taxon>Steroidobacterales</taxon>
        <taxon>Steroidobacteraceae</taxon>
        <taxon>Povalibacter</taxon>
    </lineage>
</organism>
<keyword evidence="17" id="KW-1185">Reference proteome</keyword>
<evidence type="ECO:0000313" key="16">
    <source>
        <dbReference type="EMBL" id="MBB6091790.1"/>
    </source>
</evidence>
<dbReference type="GO" id="GO:0016020">
    <property type="term" value="C:membrane"/>
    <property type="evidence" value="ECO:0007669"/>
    <property type="project" value="UniProtKB-SubCell"/>
</dbReference>
<feature type="transmembrane region" description="Helical" evidence="15">
    <location>
        <begin position="55"/>
        <end position="78"/>
    </location>
</feature>
<evidence type="ECO:0000256" key="12">
    <source>
        <dbReference type="ARBA" id="ARBA00022989"/>
    </source>
</evidence>